<protein>
    <recommendedName>
        <fullName evidence="3">BolA family transcriptional regulator</fullName>
    </recommendedName>
</protein>
<evidence type="ECO:0000313" key="1">
    <source>
        <dbReference type="EMBL" id="UTC24917.1"/>
    </source>
</evidence>
<dbReference type="RefSeq" id="WP_258568706.1">
    <property type="nucleotide sequence ID" value="NZ_CP092900.1"/>
</dbReference>
<evidence type="ECO:0008006" key="3">
    <source>
        <dbReference type="Google" id="ProtNLM"/>
    </source>
</evidence>
<dbReference type="Proteomes" id="UP001055955">
    <property type="component" value="Chromosome"/>
</dbReference>
<dbReference type="EMBL" id="CP092900">
    <property type="protein sequence ID" value="UTC24917.1"/>
    <property type="molecule type" value="Genomic_DNA"/>
</dbReference>
<keyword evidence="2" id="KW-1185">Reference proteome</keyword>
<organism evidence="1 2">
    <name type="scientific">Candidatus Comchoanobacter bicostacola</name>
    <dbReference type="NCBI Taxonomy" id="2919598"/>
    <lineage>
        <taxon>Bacteria</taxon>
        <taxon>Pseudomonadati</taxon>
        <taxon>Pseudomonadota</taxon>
        <taxon>Gammaproteobacteria</taxon>
        <taxon>Candidatus Comchoanobacterales</taxon>
        <taxon>Candidatus Comchoanobacteraceae</taxon>
        <taxon>Candidatus Comchoanobacter</taxon>
    </lineage>
</organism>
<name>A0ABY5DM44_9GAMM</name>
<gene>
    <name evidence="1" type="ORF">MMH89_01980</name>
</gene>
<sequence length="80" mass="9248">MNITQLKTKINNLPNVQDTQIIDESALHTQHKSFQEHKAYLKIIITMSGPIHRISIHRQIKQIAFNLMPIHALSIKINNI</sequence>
<proteinExistence type="predicted"/>
<accession>A0ABY5DM44</accession>
<reference evidence="1 2" key="1">
    <citation type="journal article" date="2022" name="Nat. Microbiol.">
        <title>The microbiome of a bacterivorous marine choanoflagellate contains a resource-demanding obligate bacterial associate.</title>
        <authorList>
            <person name="Needham D.M."/>
            <person name="Poirier C."/>
            <person name="Bachy C."/>
            <person name="George E.E."/>
            <person name="Wilken S."/>
            <person name="Yung C.C.M."/>
            <person name="Limardo A.J."/>
            <person name="Morando M."/>
            <person name="Sudek L."/>
            <person name="Malmstrom R.R."/>
            <person name="Keeling P.J."/>
            <person name="Santoro A.E."/>
            <person name="Worden A.Z."/>
        </authorList>
    </citation>
    <scope>NUCLEOTIDE SEQUENCE [LARGE SCALE GENOMIC DNA]</scope>
    <source>
        <strain evidence="1 2">Comchoano-1</strain>
    </source>
</reference>
<evidence type="ECO:0000313" key="2">
    <source>
        <dbReference type="Proteomes" id="UP001055955"/>
    </source>
</evidence>